<sequence length="443" mass="45494">MTDTNSAGDGRYPAGAPASEALFDRARAIVPGGVNSPVRAFRAVGGTPRFMTRGAGPWLFDADDRRYVDLVCSWGPLILGHAHPAVVDAVRTAAGLGTSFGAPTPGEVELAAEIVGRTPVEQVRLVNSGTEATMSAIRLARGYTGRSKVIKFAGCYHGHVDALLAAAGSGVATLGLPDSPGVTGAAASETIVLPYNDVAAVEAAFAAEGQHIAAVITEAAVGNMGVVAPRDGFNQALARIAHAHGALLILDEVMTGFRVSRSGWTGLDPVDADLYTYGKVMGGGLPAAAFGGRTEIMSRLAPAGPVYQAGTLSGNPLACAAGLATLRLADEAVYHRLDELAAVVGKQATDALAAAGVPHRLSYAGNMFSIFFTDADVADYDSARTQHVPAFKAFFHSMLADGVYLPPSAFESWFVSTALDDDALEQYARALPAAAAAAGEALG</sequence>
<accession>A0ABS3VSX5</accession>
<evidence type="ECO:0000313" key="9">
    <source>
        <dbReference type="EMBL" id="MBO4207581.1"/>
    </source>
</evidence>
<dbReference type="EC" id="5.4.3.8" evidence="8"/>
<dbReference type="InterPro" id="IPR015422">
    <property type="entry name" value="PyrdxlP-dep_Trfase_small"/>
</dbReference>
<dbReference type="InterPro" id="IPR015424">
    <property type="entry name" value="PyrdxlP-dep_Trfase"/>
</dbReference>
<dbReference type="Gene3D" id="3.90.1150.10">
    <property type="entry name" value="Aspartate Aminotransferase, domain 1"/>
    <property type="match status" value="1"/>
</dbReference>
<comment type="catalytic activity">
    <reaction evidence="1 8">
        <text>(S)-4-amino-5-oxopentanoate = 5-aminolevulinate</text>
        <dbReference type="Rhea" id="RHEA:14265"/>
        <dbReference type="ChEBI" id="CHEBI:57501"/>
        <dbReference type="ChEBI" id="CHEBI:356416"/>
        <dbReference type="EC" id="5.4.3.8"/>
    </reaction>
</comment>
<evidence type="ECO:0000256" key="1">
    <source>
        <dbReference type="ARBA" id="ARBA00001579"/>
    </source>
</evidence>
<comment type="subcellular location">
    <subcellularLocation>
        <location evidence="8">Cytoplasm</location>
    </subcellularLocation>
</comment>
<dbReference type="InterPro" id="IPR005814">
    <property type="entry name" value="Aminotrans_3"/>
</dbReference>
<keyword evidence="6 8" id="KW-0413">Isomerase</keyword>
<dbReference type="GO" id="GO:0042286">
    <property type="term" value="F:glutamate-1-semialdehyde 2,1-aminomutase activity"/>
    <property type="evidence" value="ECO:0007669"/>
    <property type="project" value="UniProtKB-EC"/>
</dbReference>
<evidence type="ECO:0000256" key="5">
    <source>
        <dbReference type="ARBA" id="ARBA00022898"/>
    </source>
</evidence>
<dbReference type="PANTHER" id="PTHR43713">
    <property type="entry name" value="GLUTAMATE-1-SEMIALDEHYDE 2,1-AMINOMUTASE"/>
    <property type="match status" value="1"/>
</dbReference>
<keyword evidence="5 8" id="KW-0663">Pyridoxal phosphate</keyword>
<gene>
    <name evidence="8 9" type="primary">hemL</name>
    <name evidence="9" type="ORF">GSF22_16420</name>
</gene>
<dbReference type="CDD" id="cd00610">
    <property type="entry name" value="OAT_like"/>
    <property type="match status" value="1"/>
</dbReference>
<dbReference type="SUPFAM" id="SSF53383">
    <property type="entry name" value="PLP-dependent transferases"/>
    <property type="match status" value="1"/>
</dbReference>
<keyword evidence="10" id="KW-1185">Reference proteome</keyword>
<comment type="pathway">
    <text evidence="3">Porphyrin-containing compound metabolism; protoporphyrin-IX biosynthesis; 5-aminolevulinate from L-glutamyl-tRNA(Glu): step 2/2.</text>
</comment>
<evidence type="ECO:0000256" key="8">
    <source>
        <dbReference type="HAMAP-Rule" id="MF_00375"/>
    </source>
</evidence>
<protein>
    <recommendedName>
        <fullName evidence="8">Glutamate-1-semialdehyde 2,1-aminomutase</fullName>
        <shortName evidence="8">GSA</shortName>
        <ecNumber evidence="8">5.4.3.8</ecNumber>
    </recommendedName>
    <alternativeName>
        <fullName evidence="8">Glutamate-1-semialdehyde aminotransferase</fullName>
        <shortName evidence="8">GSA-AT</shortName>
    </alternativeName>
</protein>
<dbReference type="InterPro" id="IPR015421">
    <property type="entry name" value="PyrdxlP-dep_Trfase_major"/>
</dbReference>
<feature type="modified residue" description="N6-(pyridoxal phosphate)lysine" evidence="8">
    <location>
        <position position="279"/>
    </location>
</feature>
<dbReference type="Gene3D" id="3.40.640.10">
    <property type="entry name" value="Type I PLP-dependent aspartate aminotransferase-like (Major domain)"/>
    <property type="match status" value="1"/>
</dbReference>
<reference evidence="9 10" key="1">
    <citation type="submission" date="2019-12" db="EMBL/GenBank/DDBJ databases">
        <title>Whole genome sequencing of endophytic Actinobacterium Micromonospora sp. MPMI6T.</title>
        <authorList>
            <person name="Evv R."/>
            <person name="Podile A.R."/>
        </authorList>
    </citation>
    <scope>NUCLEOTIDE SEQUENCE [LARGE SCALE GENOMIC DNA]</scope>
    <source>
        <strain evidence="9 10">MPMI6</strain>
    </source>
</reference>
<keyword evidence="8" id="KW-0963">Cytoplasm</keyword>
<dbReference type="PROSITE" id="PS00600">
    <property type="entry name" value="AA_TRANSFER_CLASS_3"/>
    <property type="match status" value="1"/>
</dbReference>
<dbReference type="PANTHER" id="PTHR43713:SF3">
    <property type="entry name" value="GLUTAMATE-1-SEMIALDEHYDE 2,1-AMINOMUTASE 1, CHLOROPLASTIC-RELATED"/>
    <property type="match status" value="1"/>
</dbReference>
<dbReference type="InterPro" id="IPR049704">
    <property type="entry name" value="Aminotrans_3_PPA_site"/>
</dbReference>
<dbReference type="Pfam" id="PF00202">
    <property type="entry name" value="Aminotran_3"/>
    <property type="match status" value="1"/>
</dbReference>
<dbReference type="HAMAP" id="MF_00375">
    <property type="entry name" value="HemL_aminotrans_3"/>
    <property type="match status" value="1"/>
</dbReference>
<evidence type="ECO:0000256" key="2">
    <source>
        <dbReference type="ARBA" id="ARBA00001933"/>
    </source>
</evidence>
<dbReference type="Proteomes" id="UP000823521">
    <property type="component" value="Unassembled WGS sequence"/>
</dbReference>
<comment type="cofactor">
    <cofactor evidence="2 8">
        <name>pyridoxal 5'-phosphate</name>
        <dbReference type="ChEBI" id="CHEBI:597326"/>
    </cofactor>
</comment>
<evidence type="ECO:0000256" key="3">
    <source>
        <dbReference type="ARBA" id="ARBA00004819"/>
    </source>
</evidence>
<dbReference type="NCBIfam" id="NF000818">
    <property type="entry name" value="PRK00062.1"/>
    <property type="match status" value="1"/>
</dbReference>
<evidence type="ECO:0000256" key="4">
    <source>
        <dbReference type="ARBA" id="ARBA00008981"/>
    </source>
</evidence>
<evidence type="ECO:0000256" key="7">
    <source>
        <dbReference type="ARBA" id="ARBA00023244"/>
    </source>
</evidence>
<dbReference type="NCBIfam" id="TIGR00713">
    <property type="entry name" value="hemL"/>
    <property type="match status" value="1"/>
</dbReference>
<dbReference type="EMBL" id="WVUH01000132">
    <property type="protein sequence ID" value="MBO4207581.1"/>
    <property type="molecule type" value="Genomic_DNA"/>
</dbReference>
<comment type="similarity">
    <text evidence="4 8">Belongs to the class-III pyridoxal-phosphate-dependent aminotransferase family. HemL subfamily.</text>
</comment>
<keyword evidence="7 8" id="KW-0627">Porphyrin biosynthesis</keyword>
<comment type="caution">
    <text evidence="9">The sequence shown here is derived from an EMBL/GenBank/DDBJ whole genome shotgun (WGS) entry which is preliminary data.</text>
</comment>
<dbReference type="InterPro" id="IPR004639">
    <property type="entry name" value="4pyrrol_synth_GluAld_NH2Trfase"/>
</dbReference>
<comment type="subunit">
    <text evidence="8">Homodimer.</text>
</comment>
<name>A0ABS3VSX5_MICEH</name>
<evidence type="ECO:0000256" key="6">
    <source>
        <dbReference type="ARBA" id="ARBA00023235"/>
    </source>
</evidence>
<organism evidence="9 10">
    <name type="scientific">Micromonospora echinofusca</name>
    <dbReference type="NCBI Taxonomy" id="47858"/>
    <lineage>
        <taxon>Bacteria</taxon>
        <taxon>Bacillati</taxon>
        <taxon>Actinomycetota</taxon>
        <taxon>Actinomycetes</taxon>
        <taxon>Micromonosporales</taxon>
        <taxon>Micromonosporaceae</taxon>
        <taxon>Micromonospora</taxon>
    </lineage>
</organism>
<dbReference type="RefSeq" id="WP_208814471.1">
    <property type="nucleotide sequence ID" value="NZ_WVUH01000132.1"/>
</dbReference>
<proteinExistence type="inferred from homology"/>
<evidence type="ECO:0000313" key="10">
    <source>
        <dbReference type="Proteomes" id="UP000823521"/>
    </source>
</evidence>